<gene>
    <name evidence="1" type="ORF">GYMLUDRAFT_242913</name>
</gene>
<dbReference type="EMBL" id="KN834768">
    <property type="protein sequence ID" value="KIK62231.1"/>
    <property type="molecule type" value="Genomic_DNA"/>
</dbReference>
<dbReference type="Proteomes" id="UP000053593">
    <property type="component" value="Unassembled WGS sequence"/>
</dbReference>
<sequence length="158" mass="17142">MRYTITALSAAYTLGLMADAAVRRFEMVRGSVQGVIKEKTEAKEEHDKALPSPDAGSATSICQPFEMNVFIQQASPMQNISSPSGYPISISFGLQQSFNTPFPTVNTEKASRHPHDYAHVTLKDPFGSLTRDVFLIISAADLDSSSSLTLHPTSILPP</sequence>
<evidence type="ECO:0000313" key="1">
    <source>
        <dbReference type="EMBL" id="KIK62231.1"/>
    </source>
</evidence>
<evidence type="ECO:0000313" key="2">
    <source>
        <dbReference type="Proteomes" id="UP000053593"/>
    </source>
</evidence>
<organism evidence="1 2">
    <name type="scientific">Collybiopsis luxurians FD-317 M1</name>
    <dbReference type="NCBI Taxonomy" id="944289"/>
    <lineage>
        <taxon>Eukaryota</taxon>
        <taxon>Fungi</taxon>
        <taxon>Dikarya</taxon>
        <taxon>Basidiomycota</taxon>
        <taxon>Agaricomycotina</taxon>
        <taxon>Agaricomycetes</taxon>
        <taxon>Agaricomycetidae</taxon>
        <taxon>Agaricales</taxon>
        <taxon>Marasmiineae</taxon>
        <taxon>Omphalotaceae</taxon>
        <taxon>Collybiopsis</taxon>
        <taxon>Collybiopsis luxurians</taxon>
    </lineage>
</organism>
<name>A0A0D0C2A2_9AGAR</name>
<dbReference type="OrthoDB" id="1729737at2759"/>
<proteinExistence type="predicted"/>
<protein>
    <submittedName>
        <fullName evidence="1">Uncharacterized protein</fullName>
    </submittedName>
</protein>
<dbReference type="AlphaFoldDB" id="A0A0D0C2A2"/>
<accession>A0A0D0C2A2</accession>
<dbReference type="HOGENOM" id="CLU_1669559_0_0_1"/>
<reference evidence="1 2" key="1">
    <citation type="submission" date="2014-04" db="EMBL/GenBank/DDBJ databases">
        <title>Evolutionary Origins and Diversification of the Mycorrhizal Mutualists.</title>
        <authorList>
            <consortium name="DOE Joint Genome Institute"/>
            <consortium name="Mycorrhizal Genomics Consortium"/>
            <person name="Kohler A."/>
            <person name="Kuo A."/>
            <person name="Nagy L.G."/>
            <person name="Floudas D."/>
            <person name="Copeland A."/>
            <person name="Barry K.W."/>
            <person name="Cichocki N."/>
            <person name="Veneault-Fourrey C."/>
            <person name="LaButti K."/>
            <person name="Lindquist E.A."/>
            <person name="Lipzen A."/>
            <person name="Lundell T."/>
            <person name="Morin E."/>
            <person name="Murat C."/>
            <person name="Riley R."/>
            <person name="Ohm R."/>
            <person name="Sun H."/>
            <person name="Tunlid A."/>
            <person name="Henrissat B."/>
            <person name="Grigoriev I.V."/>
            <person name="Hibbett D.S."/>
            <person name="Martin F."/>
        </authorList>
    </citation>
    <scope>NUCLEOTIDE SEQUENCE [LARGE SCALE GENOMIC DNA]</scope>
    <source>
        <strain evidence="1 2">FD-317 M1</strain>
    </source>
</reference>
<keyword evidence="2" id="KW-1185">Reference proteome</keyword>